<dbReference type="STRING" id="1903952.BIT28_27225"/>
<dbReference type="Gene3D" id="3.40.1570.10">
    <property type="entry name" value="HemS/ChuS/ChuX like domains"/>
    <property type="match status" value="1"/>
</dbReference>
<keyword evidence="2" id="KW-1185">Reference proteome</keyword>
<dbReference type="CDD" id="cd16829">
    <property type="entry name" value="ChuX_HutX-like"/>
    <property type="match status" value="1"/>
</dbReference>
<name>A0A1Q9G860_9GAMM</name>
<dbReference type="Pfam" id="PF06228">
    <property type="entry name" value="ChuX_HutX"/>
    <property type="match status" value="1"/>
</dbReference>
<dbReference type="EMBL" id="MJIL01000097">
    <property type="protein sequence ID" value="OLQ70513.1"/>
    <property type="molecule type" value="Genomic_DNA"/>
</dbReference>
<accession>A0A1Q9G860</accession>
<reference evidence="1 2" key="1">
    <citation type="submission" date="2016-09" db="EMBL/GenBank/DDBJ databases">
        <title>Photobacterium proteolyticum sp. nov. a protease producing bacterium isolated from ocean sediments of Laizhou Bay.</title>
        <authorList>
            <person name="Li Y."/>
        </authorList>
    </citation>
    <scope>NUCLEOTIDE SEQUENCE [LARGE SCALE GENOMIC DNA]</scope>
    <source>
        <strain evidence="1 2">13-12</strain>
    </source>
</reference>
<dbReference type="NCBIfam" id="TIGR04108">
    <property type="entry name" value="HutX"/>
    <property type="match status" value="1"/>
</dbReference>
<dbReference type="Proteomes" id="UP000186905">
    <property type="component" value="Unassembled WGS sequence"/>
</dbReference>
<sequence>MFENKSFEAMKSQVAELLASDPKLHAMAIAETLGVTEGEVVMAFPDELVVPVPGEDAKVILEDLPAWGQVTTIVHSMGSIFEVKAPFPKGKEARGYYNLMGKPGELHGHLRLDLVTDIALVSKSFMGQESYFIGFFAQAGECVFKVYLGRDKQRQLFPDQIEKFKQLKQKYLGEK</sequence>
<dbReference type="OrthoDB" id="8781266at2"/>
<evidence type="ECO:0000313" key="1">
    <source>
        <dbReference type="EMBL" id="OLQ70513.1"/>
    </source>
</evidence>
<dbReference type="PIRSF" id="PIRSF030840">
    <property type="entry name" value="DUF1008"/>
    <property type="match status" value="1"/>
</dbReference>
<evidence type="ECO:0000313" key="2">
    <source>
        <dbReference type="Proteomes" id="UP000186905"/>
    </source>
</evidence>
<dbReference type="AlphaFoldDB" id="A0A1Q9G860"/>
<gene>
    <name evidence="1" type="ORF">BIT28_27225</name>
</gene>
<proteinExistence type="predicted"/>
<dbReference type="InterPro" id="IPR010413">
    <property type="entry name" value="HutX-like"/>
</dbReference>
<protein>
    <submittedName>
        <fullName evidence="1">HuvX protein</fullName>
    </submittedName>
</protein>
<organism evidence="1 2">
    <name type="scientific">Photobacterium proteolyticum</name>
    <dbReference type="NCBI Taxonomy" id="1903952"/>
    <lineage>
        <taxon>Bacteria</taxon>
        <taxon>Pseudomonadati</taxon>
        <taxon>Pseudomonadota</taxon>
        <taxon>Gammaproteobacteria</taxon>
        <taxon>Vibrionales</taxon>
        <taxon>Vibrionaceae</taxon>
        <taxon>Photobacterium</taxon>
    </lineage>
</organism>
<dbReference type="InterPro" id="IPR053733">
    <property type="entry name" value="Heme_Transport_Util_sf"/>
</dbReference>
<dbReference type="SUPFAM" id="SSF144064">
    <property type="entry name" value="Heme iron utilization protein-like"/>
    <property type="match status" value="1"/>
</dbReference>
<comment type="caution">
    <text evidence="1">The sequence shown here is derived from an EMBL/GenBank/DDBJ whole genome shotgun (WGS) entry which is preliminary data.</text>
</comment>